<dbReference type="InterPro" id="IPR013766">
    <property type="entry name" value="Thioredoxin_domain"/>
</dbReference>
<dbReference type="InterPro" id="IPR050553">
    <property type="entry name" value="Thioredoxin_ResA/DsbE_sf"/>
</dbReference>
<dbReference type="InterPro" id="IPR000866">
    <property type="entry name" value="AhpC/TSA"/>
</dbReference>
<dbReference type="InterPro" id="IPR017937">
    <property type="entry name" value="Thioredoxin_CS"/>
</dbReference>
<dbReference type="AlphaFoldDB" id="A0A956LXI7"/>
<dbReference type="PANTHER" id="PTHR42852">
    <property type="entry name" value="THIOL:DISULFIDE INTERCHANGE PROTEIN DSBE"/>
    <property type="match status" value="1"/>
</dbReference>
<dbReference type="GO" id="GO:0016209">
    <property type="term" value="F:antioxidant activity"/>
    <property type="evidence" value="ECO:0007669"/>
    <property type="project" value="InterPro"/>
</dbReference>
<dbReference type="Pfam" id="PF00578">
    <property type="entry name" value="AhpC-TSA"/>
    <property type="match status" value="1"/>
</dbReference>
<sequence length="198" mass="20890">MTTTIGEEGRGEVRGPGAAGSADRMLRMAGVCGLVLWGALLWVPPKNATAGKEQQVLAGHALKTPAGEVAQLPEGAVTVVHFWATWCAPCRKELPLLDQVRATYQERGVRFAAISVDTDGDKLRRFLEDVPVKLPIYIDGPSGIARALDLPSLPYTVVLDAKGNTVLSTAQSGASAMKAISQSIDRTLAQAASRGQGE</sequence>
<protein>
    <submittedName>
        <fullName evidence="2">TlpA family protein disulfide reductase</fullName>
    </submittedName>
</protein>
<dbReference type="CDD" id="cd02966">
    <property type="entry name" value="TlpA_like_family"/>
    <property type="match status" value="1"/>
</dbReference>
<gene>
    <name evidence="2" type="ORF">KC729_08050</name>
</gene>
<reference evidence="2" key="2">
    <citation type="journal article" date="2021" name="Microbiome">
        <title>Successional dynamics and alternative stable states in a saline activated sludge microbial community over 9 years.</title>
        <authorList>
            <person name="Wang Y."/>
            <person name="Ye J."/>
            <person name="Ju F."/>
            <person name="Liu L."/>
            <person name="Boyd J.A."/>
            <person name="Deng Y."/>
            <person name="Parks D.H."/>
            <person name="Jiang X."/>
            <person name="Yin X."/>
            <person name="Woodcroft B.J."/>
            <person name="Tyson G.W."/>
            <person name="Hugenholtz P."/>
            <person name="Polz M.F."/>
            <person name="Zhang T."/>
        </authorList>
    </citation>
    <scope>NUCLEOTIDE SEQUENCE</scope>
    <source>
        <strain evidence="2">HKST-UBA01</strain>
    </source>
</reference>
<reference evidence="2" key="1">
    <citation type="submission" date="2020-04" db="EMBL/GenBank/DDBJ databases">
        <authorList>
            <person name="Zhang T."/>
        </authorList>
    </citation>
    <scope>NUCLEOTIDE SEQUENCE</scope>
    <source>
        <strain evidence="2">HKST-UBA01</strain>
    </source>
</reference>
<dbReference type="PROSITE" id="PS51352">
    <property type="entry name" value="THIOREDOXIN_2"/>
    <property type="match status" value="1"/>
</dbReference>
<feature type="domain" description="Thioredoxin" evidence="1">
    <location>
        <begin position="51"/>
        <end position="189"/>
    </location>
</feature>
<organism evidence="2 3">
    <name type="scientific">Eiseniibacteriota bacterium</name>
    <dbReference type="NCBI Taxonomy" id="2212470"/>
    <lineage>
        <taxon>Bacteria</taxon>
        <taxon>Candidatus Eiseniibacteriota</taxon>
    </lineage>
</organism>
<dbReference type="PROSITE" id="PS00194">
    <property type="entry name" value="THIOREDOXIN_1"/>
    <property type="match status" value="1"/>
</dbReference>
<name>A0A956LXI7_UNCEI</name>
<accession>A0A956LXI7</accession>
<comment type="caution">
    <text evidence="2">The sequence shown here is derived from an EMBL/GenBank/DDBJ whole genome shotgun (WGS) entry which is preliminary data.</text>
</comment>
<dbReference type="InterPro" id="IPR036249">
    <property type="entry name" value="Thioredoxin-like_sf"/>
</dbReference>
<evidence type="ECO:0000313" key="3">
    <source>
        <dbReference type="Proteomes" id="UP000697710"/>
    </source>
</evidence>
<dbReference type="Proteomes" id="UP000697710">
    <property type="component" value="Unassembled WGS sequence"/>
</dbReference>
<dbReference type="Gene3D" id="3.40.30.10">
    <property type="entry name" value="Glutaredoxin"/>
    <property type="match status" value="1"/>
</dbReference>
<dbReference type="EMBL" id="JAGQHR010000200">
    <property type="protein sequence ID" value="MCA9727620.1"/>
    <property type="molecule type" value="Genomic_DNA"/>
</dbReference>
<evidence type="ECO:0000313" key="2">
    <source>
        <dbReference type="EMBL" id="MCA9727620.1"/>
    </source>
</evidence>
<proteinExistence type="predicted"/>
<dbReference type="GO" id="GO:0016491">
    <property type="term" value="F:oxidoreductase activity"/>
    <property type="evidence" value="ECO:0007669"/>
    <property type="project" value="InterPro"/>
</dbReference>
<evidence type="ECO:0000259" key="1">
    <source>
        <dbReference type="PROSITE" id="PS51352"/>
    </source>
</evidence>
<dbReference type="PANTHER" id="PTHR42852:SF18">
    <property type="entry name" value="CHROMOSOME UNDETERMINED SCAFFOLD_47, WHOLE GENOME SHOTGUN SEQUENCE"/>
    <property type="match status" value="1"/>
</dbReference>
<dbReference type="SUPFAM" id="SSF52833">
    <property type="entry name" value="Thioredoxin-like"/>
    <property type="match status" value="1"/>
</dbReference>